<protein>
    <recommendedName>
        <fullName evidence="4">MARVEL domain-containing protein</fullName>
    </recommendedName>
</protein>
<keyword evidence="1" id="KW-1133">Transmembrane helix</keyword>
<name>A0A401GBD0_9APHY</name>
<sequence length="223" mass="24539">MRLYGFITIILLAATVLGLSAYLGSILLPNYQHDFGIFAIFVPSFTILIFLLIITWSSPRTEAFCLFILGALWLAMGAWTTDITGNVQCDALGNQRTSTSKGTMSAKSYCYEMKVIEAFSWMIFCLYAIFLWILISLTTRARVLGRPFAWAEPIFELPWFGELPGWPAGGYGNIPLGGYGYPMAPYPPQMVNGGYVVQQNPGHSVVIQQGAGQMPTITQIPGA</sequence>
<keyword evidence="1" id="KW-0812">Transmembrane</keyword>
<dbReference type="Proteomes" id="UP000287166">
    <property type="component" value="Unassembled WGS sequence"/>
</dbReference>
<dbReference type="RefSeq" id="XP_027610370.1">
    <property type="nucleotide sequence ID" value="XM_027754569.1"/>
</dbReference>
<accession>A0A401GBD0</accession>
<dbReference type="AlphaFoldDB" id="A0A401GBD0"/>
<dbReference type="GeneID" id="38776374"/>
<evidence type="ECO:0000256" key="1">
    <source>
        <dbReference type="SAM" id="Phobius"/>
    </source>
</evidence>
<proteinExistence type="predicted"/>
<keyword evidence="3" id="KW-1185">Reference proteome</keyword>
<reference evidence="2 3" key="1">
    <citation type="journal article" date="2018" name="Sci. Rep.">
        <title>Genome sequence of the cauliflower mushroom Sparassis crispa (Hanabiratake) and its association with beneficial usage.</title>
        <authorList>
            <person name="Kiyama R."/>
            <person name="Furutani Y."/>
            <person name="Kawaguchi K."/>
            <person name="Nakanishi T."/>
        </authorList>
    </citation>
    <scope>NUCLEOTIDE SEQUENCE [LARGE SCALE GENOMIC DNA]</scope>
</reference>
<dbReference type="OrthoDB" id="3264219at2759"/>
<comment type="caution">
    <text evidence="2">The sequence shown here is derived from an EMBL/GenBank/DDBJ whole genome shotgun (WGS) entry which is preliminary data.</text>
</comment>
<keyword evidence="1" id="KW-0472">Membrane</keyword>
<dbReference type="EMBL" id="BFAD01000002">
    <property type="protein sequence ID" value="GBE79457.1"/>
    <property type="molecule type" value="Genomic_DNA"/>
</dbReference>
<dbReference type="STRING" id="139825.A0A401GBD0"/>
<evidence type="ECO:0000313" key="3">
    <source>
        <dbReference type="Proteomes" id="UP000287166"/>
    </source>
</evidence>
<feature type="transmembrane region" description="Helical" evidence="1">
    <location>
        <begin position="118"/>
        <end position="137"/>
    </location>
</feature>
<evidence type="ECO:0000313" key="2">
    <source>
        <dbReference type="EMBL" id="GBE79457.1"/>
    </source>
</evidence>
<dbReference type="InParanoid" id="A0A401GBD0"/>
<feature type="transmembrane region" description="Helical" evidence="1">
    <location>
        <begin position="7"/>
        <end position="29"/>
    </location>
</feature>
<feature type="transmembrane region" description="Helical" evidence="1">
    <location>
        <begin position="35"/>
        <end position="56"/>
    </location>
</feature>
<evidence type="ECO:0008006" key="4">
    <source>
        <dbReference type="Google" id="ProtNLM"/>
    </source>
</evidence>
<organism evidence="2 3">
    <name type="scientific">Sparassis crispa</name>
    <dbReference type="NCBI Taxonomy" id="139825"/>
    <lineage>
        <taxon>Eukaryota</taxon>
        <taxon>Fungi</taxon>
        <taxon>Dikarya</taxon>
        <taxon>Basidiomycota</taxon>
        <taxon>Agaricomycotina</taxon>
        <taxon>Agaricomycetes</taxon>
        <taxon>Polyporales</taxon>
        <taxon>Sparassidaceae</taxon>
        <taxon>Sparassis</taxon>
    </lineage>
</organism>
<gene>
    <name evidence="2" type="ORF">SCP_0206570</name>
</gene>
<feature type="transmembrane region" description="Helical" evidence="1">
    <location>
        <begin position="63"/>
        <end position="80"/>
    </location>
</feature>